<keyword evidence="4" id="KW-0732">Signal</keyword>
<keyword evidence="3" id="KW-0624">Polysaccharide degradation</keyword>
<evidence type="ECO:0000259" key="5">
    <source>
        <dbReference type="PROSITE" id="PS50853"/>
    </source>
</evidence>
<organism evidence="6 7">
    <name type="scientific">Rarobacter faecitabidus</name>
    <dbReference type="NCBI Taxonomy" id="13243"/>
    <lineage>
        <taxon>Bacteria</taxon>
        <taxon>Bacillati</taxon>
        <taxon>Actinomycetota</taxon>
        <taxon>Actinomycetes</taxon>
        <taxon>Micrococcales</taxon>
        <taxon>Rarobacteraceae</taxon>
        <taxon>Rarobacter</taxon>
    </lineage>
</organism>
<dbReference type="PANTHER" id="PTHR46708">
    <property type="entry name" value="TENASCIN"/>
    <property type="match status" value="1"/>
</dbReference>
<feature type="chain" id="PRO_5022233345" evidence="4">
    <location>
        <begin position="28"/>
        <end position="369"/>
    </location>
</feature>
<evidence type="ECO:0000256" key="2">
    <source>
        <dbReference type="ARBA" id="ARBA00023295"/>
    </source>
</evidence>
<dbReference type="Gene3D" id="2.60.40.10">
    <property type="entry name" value="Immunoglobulins"/>
    <property type="match status" value="2"/>
</dbReference>
<dbReference type="InterPro" id="IPR003961">
    <property type="entry name" value="FN3_dom"/>
</dbReference>
<keyword evidence="7" id="KW-1185">Reference proteome</keyword>
<accession>A0A542ZAX8</accession>
<protein>
    <submittedName>
        <fullName evidence="6">Fibronectin type III domain protein</fullName>
    </submittedName>
</protein>
<dbReference type="GO" id="GO:0000272">
    <property type="term" value="P:polysaccharide catabolic process"/>
    <property type="evidence" value="ECO:0007669"/>
    <property type="project" value="UniProtKB-KW"/>
</dbReference>
<dbReference type="AlphaFoldDB" id="A0A542ZAX8"/>
<sequence length="369" mass="38478">MRRTWTILAILMAAILAPVVGPSTGIAAPAVTAISIGNDGWVTGDPAYPVTVVTADDASFTVSWPVMGNYGYTVRVTTGDETQTITSAPVIGNTWTSPRSLAPASPYLIQIVANLALHGTATPITRITTAPAAPVNLRASATATSITATWSPAKGATRYLVTAGNQSQIVTSPSAAFTQLTARSSYDLTVTAQNPHSGGTVAATIKTATTPPAALRVTRRTATTLTVNWAPTPAATSYHVSLAGHRVSYSTTGTAIIIAGLKPGTRYRVSVSANSAGFPPGIAAVSGDTAKTKPKVTIKKTKKTKKITVTKVAAGTKIRIQVPRGAKWRLIRLIRASKSGKATVTIRTATRIRVTINETARTIRVVRSK</sequence>
<dbReference type="Pfam" id="PF00041">
    <property type="entry name" value="fn3"/>
    <property type="match status" value="2"/>
</dbReference>
<dbReference type="Proteomes" id="UP000315389">
    <property type="component" value="Unassembled WGS sequence"/>
</dbReference>
<feature type="domain" description="Fibronectin type-III" evidence="5">
    <location>
        <begin position="46"/>
        <end position="132"/>
    </location>
</feature>
<name>A0A542ZAX8_RARFA</name>
<evidence type="ECO:0000256" key="4">
    <source>
        <dbReference type="SAM" id="SignalP"/>
    </source>
</evidence>
<dbReference type="PANTHER" id="PTHR46708:SF2">
    <property type="entry name" value="FIBRONECTIN TYPE-III DOMAIN-CONTAINING PROTEIN"/>
    <property type="match status" value="1"/>
</dbReference>
<feature type="domain" description="Fibronectin type-III" evidence="5">
    <location>
        <begin position="211"/>
        <end position="295"/>
    </location>
</feature>
<dbReference type="InterPro" id="IPR050991">
    <property type="entry name" value="ECM_Regulatory_Proteins"/>
</dbReference>
<keyword evidence="1" id="KW-0677">Repeat</keyword>
<proteinExistence type="predicted"/>
<feature type="signal peptide" evidence="4">
    <location>
        <begin position="1"/>
        <end position="27"/>
    </location>
</feature>
<evidence type="ECO:0000313" key="7">
    <source>
        <dbReference type="Proteomes" id="UP000315389"/>
    </source>
</evidence>
<evidence type="ECO:0000256" key="1">
    <source>
        <dbReference type="ARBA" id="ARBA00022737"/>
    </source>
</evidence>
<keyword evidence="3" id="KW-0119">Carbohydrate metabolism</keyword>
<dbReference type="SMART" id="SM00060">
    <property type="entry name" value="FN3"/>
    <property type="match status" value="3"/>
</dbReference>
<dbReference type="RefSeq" id="WP_142122048.1">
    <property type="nucleotide sequence ID" value="NZ_BAAASV010000002.1"/>
</dbReference>
<dbReference type="CDD" id="cd00063">
    <property type="entry name" value="FN3"/>
    <property type="match status" value="1"/>
</dbReference>
<dbReference type="PROSITE" id="PS50853">
    <property type="entry name" value="FN3"/>
    <property type="match status" value="2"/>
</dbReference>
<comment type="caution">
    <text evidence="6">The sequence shown here is derived from an EMBL/GenBank/DDBJ whole genome shotgun (WGS) entry which is preliminary data.</text>
</comment>
<dbReference type="EMBL" id="VFOS01000004">
    <property type="protein sequence ID" value="TQL57507.1"/>
    <property type="molecule type" value="Genomic_DNA"/>
</dbReference>
<keyword evidence="2" id="KW-0378">Hydrolase</keyword>
<dbReference type="InterPro" id="IPR013783">
    <property type="entry name" value="Ig-like_fold"/>
</dbReference>
<evidence type="ECO:0000313" key="6">
    <source>
        <dbReference type="EMBL" id="TQL57507.1"/>
    </source>
</evidence>
<gene>
    <name evidence="6" type="ORF">FB461_2248</name>
</gene>
<evidence type="ECO:0000256" key="3">
    <source>
        <dbReference type="ARBA" id="ARBA00023326"/>
    </source>
</evidence>
<dbReference type="SUPFAM" id="SSF49265">
    <property type="entry name" value="Fibronectin type III"/>
    <property type="match status" value="2"/>
</dbReference>
<dbReference type="InterPro" id="IPR036116">
    <property type="entry name" value="FN3_sf"/>
</dbReference>
<reference evidence="6 7" key="1">
    <citation type="submission" date="2019-06" db="EMBL/GenBank/DDBJ databases">
        <title>Sequencing the genomes of 1000 actinobacteria strains.</title>
        <authorList>
            <person name="Klenk H.-P."/>
        </authorList>
    </citation>
    <scope>NUCLEOTIDE SEQUENCE [LARGE SCALE GENOMIC DNA]</scope>
    <source>
        <strain evidence="6 7">DSM 4813</strain>
    </source>
</reference>
<keyword evidence="2" id="KW-0326">Glycosidase</keyword>
<dbReference type="GO" id="GO:0016798">
    <property type="term" value="F:hydrolase activity, acting on glycosyl bonds"/>
    <property type="evidence" value="ECO:0007669"/>
    <property type="project" value="UniProtKB-KW"/>
</dbReference>